<protein>
    <submittedName>
        <fullName evidence="1">Uncharacterized protein</fullName>
    </submittedName>
</protein>
<proteinExistence type="predicted"/>
<name>Q0CSZ1_ASPTN</name>
<dbReference type="Proteomes" id="UP000007963">
    <property type="component" value="Unassembled WGS sequence"/>
</dbReference>
<accession>Q0CSZ1</accession>
<dbReference type="OrthoDB" id="76567at2759"/>
<dbReference type="OMA" id="TEMTIFP"/>
<sequence length="255" mass="28695">MSSLLLPIHSCHFLFTDISDITKFLNSSDLPSSPDYKMTSSSIPPDSPAHLIFESILRELDAVSGFKELIYEDIAGQNWLLLSESLASHPEVERRRPRINYNAETRVLRIKIMPTELHDVHQRWVNNVICDWRAAGLITLQENRLICMGVGTSAFSLRLIFDKKSDLDESSGKRVKGTAEIWTRDAAGNIQSREMQIFPSSNTPGDEDIELTKGQLFGQSILPFQNAADILPLDVGPLRDFATEVSIKRMDLQPI</sequence>
<evidence type="ECO:0000313" key="1">
    <source>
        <dbReference type="EMBL" id="EAU36467.1"/>
    </source>
</evidence>
<dbReference type="HOGENOM" id="CLU_062454_1_0_1"/>
<dbReference type="AlphaFoldDB" id="Q0CSZ1"/>
<organism evidence="1 2">
    <name type="scientific">Aspergillus terreus (strain NIH 2624 / FGSC A1156)</name>
    <dbReference type="NCBI Taxonomy" id="341663"/>
    <lineage>
        <taxon>Eukaryota</taxon>
        <taxon>Fungi</taxon>
        <taxon>Dikarya</taxon>
        <taxon>Ascomycota</taxon>
        <taxon>Pezizomycotina</taxon>
        <taxon>Eurotiomycetes</taxon>
        <taxon>Eurotiomycetidae</taxon>
        <taxon>Eurotiales</taxon>
        <taxon>Aspergillaceae</taxon>
        <taxon>Aspergillus</taxon>
        <taxon>Aspergillus subgen. Circumdati</taxon>
    </lineage>
</organism>
<dbReference type="GeneID" id="4318055"/>
<reference evidence="2" key="1">
    <citation type="submission" date="2005-09" db="EMBL/GenBank/DDBJ databases">
        <title>Annotation of the Aspergillus terreus NIH2624 genome.</title>
        <authorList>
            <person name="Birren B.W."/>
            <person name="Lander E.S."/>
            <person name="Galagan J.E."/>
            <person name="Nusbaum C."/>
            <person name="Devon K."/>
            <person name="Henn M."/>
            <person name="Ma L.-J."/>
            <person name="Jaffe D.B."/>
            <person name="Butler J."/>
            <person name="Alvarez P."/>
            <person name="Gnerre S."/>
            <person name="Grabherr M."/>
            <person name="Kleber M."/>
            <person name="Mauceli E.W."/>
            <person name="Brockman W."/>
            <person name="Rounsley S."/>
            <person name="Young S.K."/>
            <person name="LaButti K."/>
            <person name="Pushparaj V."/>
            <person name="DeCaprio D."/>
            <person name="Crawford M."/>
            <person name="Koehrsen M."/>
            <person name="Engels R."/>
            <person name="Montgomery P."/>
            <person name="Pearson M."/>
            <person name="Howarth C."/>
            <person name="Larson L."/>
            <person name="Luoma S."/>
            <person name="White J."/>
            <person name="Alvarado L."/>
            <person name="Kodira C.D."/>
            <person name="Zeng Q."/>
            <person name="Oleary S."/>
            <person name="Yandava C."/>
            <person name="Denning D.W."/>
            <person name="Nierman W.C."/>
            <person name="Milne T."/>
            <person name="Madden K."/>
        </authorList>
    </citation>
    <scope>NUCLEOTIDE SEQUENCE [LARGE SCALE GENOMIC DNA]</scope>
    <source>
        <strain evidence="2">NIH 2624 / FGSC A1156</strain>
    </source>
</reference>
<dbReference type="VEuPathDB" id="FungiDB:ATEG_03193"/>
<dbReference type="STRING" id="341663.Q0CSZ1"/>
<dbReference type="RefSeq" id="XP_001212371.1">
    <property type="nucleotide sequence ID" value="XM_001212371.1"/>
</dbReference>
<dbReference type="EMBL" id="CH476597">
    <property type="protein sequence ID" value="EAU36467.1"/>
    <property type="molecule type" value="Genomic_DNA"/>
</dbReference>
<gene>
    <name evidence="1" type="ORF">ATEG_03193</name>
</gene>
<evidence type="ECO:0000313" key="2">
    <source>
        <dbReference type="Proteomes" id="UP000007963"/>
    </source>
</evidence>